<dbReference type="AlphaFoldDB" id="A0A0Q3JR79"/>
<feature type="chain" id="PRO_5035999707" description="Secreted protein" evidence="1">
    <location>
        <begin position="26"/>
        <end position="99"/>
    </location>
</feature>
<reference evidence="2" key="2">
    <citation type="submission" date="2017-06" db="EMBL/GenBank/DDBJ databases">
        <title>WGS assembly of Brachypodium distachyon.</title>
        <authorList>
            <consortium name="The International Brachypodium Initiative"/>
            <person name="Lucas S."/>
            <person name="Harmon-Smith M."/>
            <person name="Lail K."/>
            <person name="Tice H."/>
            <person name="Grimwood J."/>
            <person name="Bruce D."/>
            <person name="Barry K."/>
            <person name="Shu S."/>
            <person name="Lindquist E."/>
            <person name="Wang M."/>
            <person name="Pitluck S."/>
            <person name="Vogel J.P."/>
            <person name="Garvin D.F."/>
            <person name="Mockler T.C."/>
            <person name="Schmutz J."/>
            <person name="Rokhsar D."/>
            <person name="Bevan M.W."/>
        </authorList>
    </citation>
    <scope>NUCLEOTIDE SEQUENCE</scope>
    <source>
        <strain evidence="2">Bd21</strain>
    </source>
</reference>
<name>A0A0Q3JR79_BRADI</name>
<dbReference type="Gramene" id="KQK01009">
    <property type="protein sequence ID" value="KQK01009"/>
    <property type="gene ID" value="BRADI_3g53265v3"/>
</dbReference>
<evidence type="ECO:0000313" key="4">
    <source>
        <dbReference type="Proteomes" id="UP000008810"/>
    </source>
</evidence>
<feature type="signal peptide" evidence="1">
    <location>
        <begin position="1"/>
        <end position="25"/>
    </location>
</feature>
<keyword evidence="4" id="KW-1185">Reference proteome</keyword>
<proteinExistence type="predicted"/>
<dbReference type="InParanoid" id="A0A0Q3JR79"/>
<evidence type="ECO:0000313" key="2">
    <source>
        <dbReference type="EMBL" id="KQK01009.1"/>
    </source>
</evidence>
<dbReference type="Proteomes" id="UP000008810">
    <property type="component" value="Chromosome 3"/>
</dbReference>
<reference evidence="3" key="3">
    <citation type="submission" date="2018-08" db="UniProtKB">
        <authorList>
            <consortium name="EnsemblPlants"/>
        </authorList>
    </citation>
    <scope>IDENTIFICATION</scope>
    <source>
        <strain evidence="3">cv. Bd21</strain>
    </source>
</reference>
<dbReference type="EMBL" id="CM000882">
    <property type="protein sequence ID" value="KQK01009.1"/>
    <property type="molecule type" value="Genomic_DNA"/>
</dbReference>
<sequence>MLFFSDVSLSLSLFIFSYRACWSRASYLASTPSPFFSTDFLSLRRSHPFSQTPNAVFPLIQFFSLGQDLKGENLGRNRKVLIRLWIQRFERPGDLDPEV</sequence>
<evidence type="ECO:0008006" key="5">
    <source>
        <dbReference type="Google" id="ProtNLM"/>
    </source>
</evidence>
<gene>
    <name evidence="2" type="ORF">BRADI_3g53265v3</name>
</gene>
<protein>
    <recommendedName>
        <fullName evidence="5">Secreted protein</fullName>
    </recommendedName>
</protein>
<accession>A0A0Q3JR79</accession>
<reference evidence="2 3" key="1">
    <citation type="journal article" date="2010" name="Nature">
        <title>Genome sequencing and analysis of the model grass Brachypodium distachyon.</title>
        <authorList>
            <consortium name="International Brachypodium Initiative"/>
        </authorList>
    </citation>
    <scope>NUCLEOTIDE SEQUENCE [LARGE SCALE GENOMIC DNA]</scope>
    <source>
        <strain evidence="2 3">Bd21</strain>
    </source>
</reference>
<evidence type="ECO:0000313" key="3">
    <source>
        <dbReference type="EnsemblPlants" id="KQK01009"/>
    </source>
</evidence>
<keyword evidence="1" id="KW-0732">Signal</keyword>
<dbReference type="EnsemblPlants" id="KQK01009">
    <property type="protein sequence ID" value="KQK01009"/>
    <property type="gene ID" value="BRADI_3g53265v3"/>
</dbReference>
<evidence type="ECO:0000256" key="1">
    <source>
        <dbReference type="SAM" id="SignalP"/>
    </source>
</evidence>
<organism evidence="2">
    <name type="scientific">Brachypodium distachyon</name>
    <name type="common">Purple false brome</name>
    <name type="synonym">Trachynia distachya</name>
    <dbReference type="NCBI Taxonomy" id="15368"/>
    <lineage>
        <taxon>Eukaryota</taxon>
        <taxon>Viridiplantae</taxon>
        <taxon>Streptophyta</taxon>
        <taxon>Embryophyta</taxon>
        <taxon>Tracheophyta</taxon>
        <taxon>Spermatophyta</taxon>
        <taxon>Magnoliopsida</taxon>
        <taxon>Liliopsida</taxon>
        <taxon>Poales</taxon>
        <taxon>Poaceae</taxon>
        <taxon>BOP clade</taxon>
        <taxon>Pooideae</taxon>
        <taxon>Stipodae</taxon>
        <taxon>Brachypodieae</taxon>
        <taxon>Brachypodium</taxon>
    </lineage>
</organism>